<evidence type="ECO:0008006" key="3">
    <source>
        <dbReference type="Google" id="ProtNLM"/>
    </source>
</evidence>
<name>A0ABN6M7T3_9BACT</name>
<dbReference type="InterPro" id="IPR036514">
    <property type="entry name" value="SGNH_hydro_sf"/>
</dbReference>
<organism evidence="1 2">
    <name type="scientific">Desulfofustis limnaeus</name>
    <dbReference type="NCBI Taxonomy" id="2740163"/>
    <lineage>
        <taxon>Bacteria</taxon>
        <taxon>Pseudomonadati</taxon>
        <taxon>Thermodesulfobacteriota</taxon>
        <taxon>Desulfobulbia</taxon>
        <taxon>Desulfobulbales</taxon>
        <taxon>Desulfocapsaceae</taxon>
        <taxon>Desulfofustis</taxon>
    </lineage>
</organism>
<proteinExistence type="predicted"/>
<dbReference type="Gene3D" id="3.40.50.1110">
    <property type="entry name" value="SGNH hydrolase"/>
    <property type="match status" value="1"/>
</dbReference>
<dbReference type="Proteomes" id="UP000830055">
    <property type="component" value="Chromosome"/>
</dbReference>
<accession>A0ABN6M7T3</accession>
<dbReference type="InterPro" id="IPR008265">
    <property type="entry name" value="Lipase_GDSL_AS"/>
</dbReference>
<dbReference type="CDD" id="cd00229">
    <property type="entry name" value="SGNH_hydrolase"/>
    <property type="match status" value="1"/>
</dbReference>
<dbReference type="RefSeq" id="WP_284151078.1">
    <property type="nucleotide sequence ID" value="NZ_AP025516.1"/>
</dbReference>
<protein>
    <recommendedName>
        <fullName evidence="3">SGNH hydrolase-type esterase domain-containing protein</fullName>
    </recommendedName>
</protein>
<dbReference type="SUPFAM" id="SSF52266">
    <property type="entry name" value="SGNH hydrolase"/>
    <property type="match status" value="1"/>
</dbReference>
<reference evidence="1 2" key="1">
    <citation type="submission" date="2022-01" db="EMBL/GenBank/DDBJ databases">
        <title>Desulfofustis limnae sp. nov., a novel mesophilic sulfate-reducing bacterium isolated from marsh soil.</title>
        <authorList>
            <person name="Watanabe M."/>
            <person name="Takahashi A."/>
            <person name="Kojima H."/>
            <person name="Fukui M."/>
        </authorList>
    </citation>
    <scope>NUCLEOTIDE SEQUENCE [LARGE SCALE GENOMIC DNA]</scope>
    <source>
        <strain evidence="1 2">PPLL</strain>
    </source>
</reference>
<sequence length="324" mass="34855">MAAAKHSGKKIARKLPILMVSICALLVAGEWFARFVLGLGDPPLSTTHPRIEYMYTPDQDVQRFGNRFLVNGYGMRSEPFAVHKGEDELRLLVFGDSVVNGGNLTDHENLATTLLKDELFSLAGGRKVVVGNVSAGSWGPGNWLAYSQTYGFFGADVVVLVVSSHDVCDSPTFTPLDPITHPSKKPLSALSEGITRYLPRYVPIFMPDRPVVQDKKECDRARGLADLSAFLLAARSAGAALMVVHWPERDEVAAVGPESGFADLGDLARELGVKSVEAAPSVAAALDNGASVYRDNIHPDEGGQRVLAEVLRSGLSSLIDSARQ</sequence>
<dbReference type="EMBL" id="AP025516">
    <property type="protein sequence ID" value="BDD87658.1"/>
    <property type="molecule type" value="Genomic_DNA"/>
</dbReference>
<evidence type="ECO:0000313" key="2">
    <source>
        <dbReference type="Proteomes" id="UP000830055"/>
    </source>
</evidence>
<keyword evidence="2" id="KW-1185">Reference proteome</keyword>
<evidence type="ECO:0000313" key="1">
    <source>
        <dbReference type="EMBL" id="BDD87658.1"/>
    </source>
</evidence>
<dbReference type="PROSITE" id="PS01098">
    <property type="entry name" value="LIPASE_GDSL_SER"/>
    <property type="match status" value="1"/>
</dbReference>
<gene>
    <name evidence="1" type="ORF">DPPLL_20230</name>
</gene>